<dbReference type="Proteomes" id="UP001060085">
    <property type="component" value="Linkage Group LG04"/>
</dbReference>
<evidence type="ECO:0000313" key="2">
    <source>
        <dbReference type="Proteomes" id="UP001060085"/>
    </source>
</evidence>
<reference evidence="2" key="1">
    <citation type="journal article" date="2023" name="Nat. Plants">
        <title>Single-cell RNA sequencing provides a high-resolution roadmap for understanding the multicellular compartmentation of specialized metabolism.</title>
        <authorList>
            <person name="Sun S."/>
            <person name="Shen X."/>
            <person name="Li Y."/>
            <person name="Li Y."/>
            <person name="Wang S."/>
            <person name="Li R."/>
            <person name="Zhang H."/>
            <person name="Shen G."/>
            <person name="Guo B."/>
            <person name="Wei J."/>
            <person name="Xu J."/>
            <person name="St-Pierre B."/>
            <person name="Chen S."/>
            <person name="Sun C."/>
        </authorList>
    </citation>
    <scope>NUCLEOTIDE SEQUENCE [LARGE SCALE GENOMIC DNA]</scope>
</reference>
<comment type="caution">
    <text evidence="1">The sequence shown here is derived from an EMBL/GenBank/DDBJ whole genome shotgun (WGS) entry which is preliminary data.</text>
</comment>
<dbReference type="EMBL" id="CM044704">
    <property type="protein sequence ID" value="KAI5665439.1"/>
    <property type="molecule type" value="Genomic_DNA"/>
</dbReference>
<gene>
    <name evidence="1" type="ORF">M9H77_15292</name>
</gene>
<accession>A0ACC0AX34</accession>
<evidence type="ECO:0000313" key="1">
    <source>
        <dbReference type="EMBL" id="KAI5665439.1"/>
    </source>
</evidence>
<protein>
    <submittedName>
        <fullName evidence="1">Uncharacterized protein</fullName>
    </submittedName>
</protein>
<keyword evidence="2" id="KW-1185">Reference proteome</keyword>
<proteinExistence type="predicted"/>
<organism evidence="1 2">
    <name type="scientific">Catharanthus roseus</name>
    <name type="common">Madagascar periwinkle</name>
    <name type="synonym">Vinca rosea</name>
    <dbReference type="NCBI Taxonomy" id="4058"/>
    <lineage>
        <taxon>Eukaryota</taxon>
        <taxon>Viridiplantae</taxon>
        <taxon>Streptophyta</taxon>
        <taxon>Embryophyta</taxon>
        <taxon>Tracheophyta</taxon>
        <taxon>Spermatophyta</taxon>
        <taxon>Magnoliopsida</taxon>
        <taxon>eudicotyledons</taxon>
        <taxon>Gunneridae</taxon>
        <taxon>Pentapetalae</taxon>
        <taxon>asterids</taxon>
        <taxon>lamiids</taxon>
        <taxon>Gentianales</taxon>
        <taxon>Apocynaceae</taxon>
        <taxon>Rauvolfioideae</taxon>
        <taxon>Vinceae</taxon>
        <taxon>Catharanthinae</taxon>
        <taxon>Catharanthus</taxon>
    </lineage>
</organism>
<name>A0ACC0AX34_CATRO</name>
<sequence length="125" mass="13666">MDLASVVGPDESGQELGRTISGKSPWVVDPMLCPNRRKQKSFSESVKAAMAEENPRGITFSSPAGGKGKEEGVEKSVVRHEKETHGKSEEIDEKTPIEQVKGPNVFHRVKEEVEAVVQSVLPNKD</sequence>